<name>A0AC59YFH6_RANTA</name>
<gene>
    <name evidence="1" type="ORF">MRATA1EN22A_LOCUS5585</name>
</gene>
<reference evidence="1" key="2">
    <citation type="submission" date="2025-03" db="EMBL/GenBank/DDBJ databases">
        <authorList>
            <consortium name="ELIXIR-Norway"/>
            <consortium name="Elixir Norway"/>
        </authorList>
    </citation>
    <scope>NUCLEOTIDE SEQUENCE</scope>
</reference>
<sequence length="97" mass="10480">MRRGSRDAQGWEARRVLTEPEQLNTLTPGLAVPRSEHLRALRVSPQPIWPQKSGTTFSIPGSSPSATRTGAISSENDPVTPGSHVGDSWRHSQSPGL</sequence>
<accession>A0AC59YFH6</accession>
<protein>
    <submittedName>
        <fullName evidence="1">Uncharacterized protein</fullName>
    </submittedName>
</protein>
<proteinExistence type="predicted"/>
<reference evidence="1" key="1">
    <citation type="submission" date="2023-05" db="EMBL/GenBank/DDBJ databases">
        <authorList>
            <consortium name="ELIXIR-Norway"/>
        </authorList>
    </citation>
    <scope>NUCLEOTIDE SEQUENCE</scope>
</reference>
<evidence type="ECO:0000313" key="2">
    <source>
        <dbReference type="Proteomes" id="UP001162501"/>
    </source>
</evidence>
<organism evidence="1 2">
    <name type="scientific">Rangifer tarandus platyrhynchus</name>
    <name type="common">Svalbard reindeer</name>
    <dbReference type="NCBI Taxonomy" id="3082113"/>
    <lineage>
        <taxon>Eukaryota</taxon>
        <taxon>Metazoa</taxon>
        <taxon>Chordata</taxon>
        <taxon>Craniata</taxon>
        <taxon>Vertebrata</taxon>
        <taxon>Euteleostomi</taxon>
        <taxon>Mammalia</taxon>
        <taxon>Eutheria</taxon>
        <taxon>Laurasiatheria</taxon>
        <taxon>Artiodactyla</taxon>
        <taxon>Ruminantia</taxon>
        <taxon>Pecora</taxon>
        <taxon>Cervidae</taxon>
        <taxon>Odocoileinae</taxon>
        <taxon>Rangifer</taxon>
    </lineage>
</organism>
<dbReference type="EMBL" id="OX596099">
    <property type="protein sequence ID" value="CAM9656892.1"/>
    <property type="molecule type" value="Genomic_DNA"/>
</dbReference>
<evidence type="ECO:0000313" key="1">
    <source>
        <dbReference type="EMBL" id="CAM9656892.1"/>
    </source>
</evidence>
<dbReference type="Proteomes" id="UP001162501">
    <property type="component" value="Chromosome 15"/>
</dbReference>